<proteinExistence type="predicted"/>
<dbReference type="SUPFAM" id="SSF53254">
    <property type="entry name" value="Phosphoglycerate mutase-like"/>
    <property type="match status" value="1"/>
</dbReference>
<dbReference type="EMBL" id="NKUA01000019">
    <property type="protein sequence ID" value="PYD78048.1"/>
    <property type="molecule type" value="Genomic_DNA"/>
</dbReference>
<evidence type="ECO:0000313" key="2">
    <source>
        <dbReference type="EMBL" id="PYD78048.1"/>
    </source>
</evidence>
<gene>
    <name evidence="2" type="ORF">CFR77_12680</name>
</gene>
<organism evidence="2 3">
    <name type="scientific">Komagataeibacter sucrofermentans</name>
    <dbReference type="NCBI Taxonomy" id="1053551"/>
    <lineage>
        <taxon>Bacteria</taxon>
        <taxon>Pseudomonadati</taxon>
        <taxon>Pseudomonadota</taxon>
        <taxon>Alphaproteobacteria</taxon>
        <taxon>Acetobacterales</taxon>
        <taxon>Acetobacteraceae</taxon>
        <taxon>Komagataeibacter</taxon>
    </lineage>
</organism>
<feature type="chain" id="PRO_5016334178" evidence="1">
    <location>
        <begin position="24"/>
        <end position="421"/>
    </location>
</feature>
<keyword evidence="3" id="KW-1185">Reference proteome</keyword>
<feature type="signal peptide" evidence="1">
    <location>
        <begin position="1"/>
        <end position="23"/>
    </location>
</feature>
<keyword evidence="2" id="KW-0378">Hydrolase</keyword>
<dbReference type="InterPro" id="IPR029033">
    <property type="entry name" value="His_PPase_superfam"/>
</dbReference>
<name>A0A318QKY6_9PROT</name>
<dbReference type="InterPro" id="IPR033379">
    <property type="entry name" value="Acid_Pase_AS"/>
</dbReference>
<accession>A0A318QKY6</accession>
<evidence type="ECO:0000313" key="3">
    <source>
        <dbReference type="Proteomes" id="UP000247814"/>
    </source>
</evidence>
<dbReference type="Pfam" id="PF00328">
    <property type="entry name" value="His_Phos_2"/>
    <property type="match status" value="1"/>
</dbReference>
<dbReference type="PROSITE" id="PS00616">
    <property type="entry name" value="HIS_ACID_PHOSPHAT_1"/>
    <property type="match status" value="1"/>
</dbReference>
<dbReference type="Gene3D" id="3.40.50.1240">
    <property type="entry name" value="Phosphoglycerate mutase-like"/>
    <property type="match status" value="2"/>
</dbReference>
<reference evidence="2 3" key="1">
    <citation type="submission" date="2017-07" db="EMBL/GenBank/DDBJ databases">
        <title>A draft genome sequence of Komagataeibacter sucrofermentans LMG 18788.</title>
        <authorList>
            <person name="Skraban J."/>
            <person name="Cleenwerck I."/>
            <person name="Vandamme P."/>
            <person name="Trcek J."/>
        </authorList>
    </citation>
    <scope>NUCLEOTIDE SEQUENCE [LARGE SCALE GENOMIC DNA]</scope>
    <source>
        <strain evidence="2 3">LMG 18788</strain>
    </source>
</reference>
<protein>
    <submittedName>
        <fullName evidence="2">Phosphoanhydride phosphohydrolase</fullName>
    </submittedName>
</protein>
<dbReference type="OrthoDB" id="395886at2"/>
<dbReference type="Proteomes" id="UP000247814">
    <property type="component" value="Unassembled WGS sequence"/>
</dbReference>
<dbReference type="GO" id="GO:0016787">
    <property type="term" value="F:hydrolase activity"/>
    <property type="evidence" value="ECO:0007669"/>
    <property type="project" value="UniProtKB-KW"/>
</dbReference>
<keyword evidence="1" id="KW-0732">Signal</keyword>
<dbReference type="InterPro" id="IPR000560">
    <property type="entry name" value="His_Pase_clade-2"/>
</dbReference>
<sequence>MRHLFRCLVAISYIMLHTTVAQAASLPPQASSPVLERVVLIARHGIRSPTHPIAELDARTHRQWQAWPVAPGELTEHGQRDLSLMGMALGQYYREAGVLPAQGCRAGELAVWSDAADRRTLQTGDIMGHAMIPGCPVTPGSLPPGVHDPVFNDLPGQASSTLRQAIMTDLSTALARDRNTRPPSVRLAQEMAQAIIQPAGCTSGLPCYTAPDRAVWSNNAPHLSGGLSQSAEVAENMLLEYAQGMPCAHIGWGHPAMRHAIDTLQPAHTYASQLLRRLPAVAFPRGHILAGMIMDLVTGKAVREPNGDMIAATTPVILFAGHDSTLDMLAAIFGLNWSFADMPDPTGPDTTLGFETWRMPNGQRQVRVVIFHQALDALRMEQFVAIKPDILTLQACHHEQDDRCTMDNFTRIFNDRFKTGN</sequence>
<dbReference type="RefSeq" id="WP_110569864.1">
    <property type="nucleotide sequence ID" value="NZ_CP137147.1"/>
</dbReference>
<dbReference type="AlphaFoldDB" id="A0A318QKY6"/>
<comment type="caution">
    <text evidence="2">The sequence shown here is derived from an EMBL/GenBank/DDBJ whole genome shotgun (WGS) entry which is preliminary data.</text>
</comment>
<evidence type="ECO:0000256" key="1">
    <source>
        <dbReference type="SAM" id="SignalP"/>
    </source>
</evidence>